<reference evidence="1" key="1">
    <citation type="submission" date="2018-05" db="EMBL/GenBank/DDBJ databases">
        <authorList>
            <person name="Lanie J.A."/>
            <person name="Ng W.-L."/>
            <person name="Kazmierczak K.M."/>
            <person name="Andrzejewski T.M."/>
            <person name="Davidsen T.M."/>
            <person name="Wayne K.J."/>
            <person name="Tettelin H."/>
            <person name="Glass J.I."/>
            <person name="Rusch D."/>
            <person name="Podicherti R."/>
            <person name="Tsui H.-C.T."/>
            <person name="Winkler M.E."/>
        </authorList>
    </citation>
    <scope>NUCLEOTIDE SEQUENCE</scope>
</reference>
<protein>
    <submittedName>
        <fullName evidence="1">Uncharacterized protein</fullName>
    </submittedName>
</protein>
<sequence>MRQGRVRQPQQHLMVVYTVGIGINPDLRAGHAAVGTGKLAAVDGWDNGIVGDRRKLAHSEKLGLTRLSWIER</sequence>
<evidence type="ECO:0000313" key="1">
    <source>
        <dbReference type="EMBL" id="SVA95836.1"/>
    </source>
</evidence>
<dbReference type="AlphaFoldDB" id="A0A382A2R9"/>
<gene>
    <name evidence="1" type="ORF">METZ01_LOCUS148690</name>
</gene>
<accession>A0A382A2R9</accession>
<organism evidence="1">
    <name type="scientific">marine metagenome</name>
    <dbReference type="NCBI Taxonomy" id="408172"/>
    <lineage>
        <taxon>unclassified sequences</taxon>
        <taxon>metagenomes</taxon>
        <taxon>ecological metagenomes</taxon>
    </lineage>
</organism>
<dbReference type="EMBL" id="UINC01023685">
    <property type="protein sequence ID" value="SVA95836.1"/>
    <property type="molecule type" value="Genomic_DNA"/>
</dbReference>
<proteinExistence type="predicted"/>
<name>A0A382A2R9_9ZZZZ</name>